<dbReference type="EMBL" id="CP090978">
    <property type="protein sequence ID" value="UJF34480.1"/>
    <property type="molecule type" value="Genomic_DNA"/>
</dbReference>
<dbReference type="GO" id="GO:0006508">
    <property type="term" value="P:proteolysis"/>
    <property type="evidence" value="ECO:0007669"/>
    <property type="project" value="UniProtKB-KW"/>
</dbReference>
<evidence type="ECO:0000256" key="7">
    <source>
        <dbReference type="ARBA" id="ARBA00022801"/>
    </source>
</evidence>
<dbReference type="Pfam" id="PF02163">
    <property type="entry name" value="Peptidase_M50"/>
    <property type="match status" value="1"/>
</dbReference>
<feature type="transmembrane region" description="Helical" evidence="12">
    <location>
        <begin position="113"/>
        <end position="134"/>
    </location>
</feature>
<feature type="transmembrane region" description="Helical" evidence="12">
    <location>
        <begin position="43"/>
        <end position="70"/>
    </location>
</feature>
<dbReference type="CDD" id="cd06160">
    <property type="entry name" value="S2P-M50_like_2"/>
    <property type="match status" value="1"/>
</dbReference>
<organism evidence="14 15">
    <name type="scientific">Paenibacillus hexagrammi</name>
    <dbReference type="NCBI Taxonomy" id="2908839"/>
    <lineage>
        <taxon>Bacteria</taxon>
        <taxon>Bacillati</taxon>
        <taxon>Bacillota</taxon>
        <taxon>Bacilli</taxon>
        <taxon>Bacillales</taxon>
        <taxon>Paenibacillaceae</taxon>
        <taxon>Paenibacillus</taxon>
    </lineage>
</organism>
<evidence type="ECO:0000256" key="1">
    <source>
        <dbReference type="ARBA" id="ARBA00001947"/>
    </source>
</evidence>
<keyword evidence="5 12" id="KW-0812">Transmembrane</keyword>
<dbReference type="GO" id="GO:0008233">
    <property type="term" value="F:peptidase activity"/>
    <property type="evidence" value="ECO:0007669"/>
    <property type="project" value="UniProtKB-KW"/>
</dbReference>
<dbReference type="InterPro" id="IPR008915">
    <property type="entry name" value="Peptidase_M50"/>
</dbReference>
<feature type="transmembrane region" description="Helical" evidence="12">
    <location>
        <begin position="141"/>
        <end position="163"/>
    </location>
</feature>
<keyword evidence="8" id="KW-0862">Zinc</keyword>
<feature type="transmembrane region" description="Helical" evidence="12">
    <location>
        <begin position="82"/>
        <end position="101"/>
    </location>
</feature>
<feature type="domain" description="Peptidase M50" evidence="13">
    <location>
        <begin position="61"/>
        <end position="138"/>
    </location>
</feature>
<evidence type="ECO:0000256" key="4">
    <source>
        <dbReference type="ARBA" id="ARBA00022670"/>
    </source>
</evidence>
<reference evidence="14 15" key="1">
    <citation type="journal article" date="2024" name="Int. J. Syst. Evol. Microbiol.">
        <title>Paenibacillus hexagrammi sp. nov., a novel bacterium isolated from the gut content of Hexagrammos agrammus.</title>
        <authorList>
            <person name="Jung H.K."/>
            <person name="Kim D.G."/>
            <person name="Zin H."/>
            <person name="Park J."/>
            <person name="Jung H."/>
            <person name="Kim Y.O."/>
            <person name="Kong H.J."/>
            <person name="Kim J.W."/>
            <person name="Kim Y.S."/>
        </authorList>
    </citation>
    <scope>NUCLEOTIDE SEQUENCE [LARGE SCALE GENOMIC DNA]</scope>
    <source>
        <strain evidence="14 15">YPD9-1</strain>
    </source>
</reference>
<evidence type="ECO:0000256" key="5">
    <source>
        <dbReference type="ARBA" id="ARBA00022692"/>
    </source>
</evidence>
<keyword evidence="9 12" id="KW-1133">Transmembrane helix</keyword>
<dbReference type="Proteomes" id="UP001649230">
    <property type="component" value="Chromosome"/>
</dbReference>
<evidence type="ECO:0000256" key="12">
    <source>
        <dbReference type="SAM" id="Phobius"/>
    </source>
</evidence>
<keyword evidence="4 14" id="KW-0645">Protease</keyword>
<name>A0ABY3SMY0_9BACL</name>
<evidence type="ECO:0000256" key="8">
    <source>
        <dbReference type="ARBA" id="ARBA00022833"/>
    </source>
</evidence>
<accession>A0ABY3SMY0</accession>
<gene>
    <name evidence="14" type="ORF">L0M14_04645</name>
</gene>
<dbReference type="PANTHER" id="PTHR39188:SF3">
    <property type="entry name" value="STAGE IV SPORULATION PROTEIN FB"/>
    <property type="match status" value="1"/>
</dbReference>
<dbReference type="RefSeq" id="WP_235121054.1">
    <property type="nucleotide sequence ID" value="NZ_CP090978.1"/>
</dbReference>
<proteinExistence type="inferred from homology"/>
<keyword evidence="11 12" id="KW-0472">Membrane</keyword>
<evidence type="ECO:0000259" key="13">
    <source>
        <dbReference type="Pfam" id="PF02163"/>
    </source>
</evidence>
<keyword evidence="6" id="KW-0479">Metal-binding</keyword>
<comment type="cofactor">
    <cofactor evidence="1">
        <name>Zn(2+)</name>
        <dbReference type="ChEBI" id="CHEBI:29105"/>
    </cofactor>
</comment>
<evidence type="ECO:0000256" key="2">
    <source>
        <dbReference type="ARBA" id="ARBA00004141"/>
    </source>
</evidence>
<comment type="subcellular location">
    <subcellularLocation>
        <location evidence="2">Membrane</location>
        <topology evidence="2">Multi-pass membrane protein</topology>
    </subcellularLocation>
</comment>
<evidence type="ECO:0000313" key="15">
    <source>
        <dbReference type="Proteomes" id="UP001649230"/>
    </source>
</evidence>
<dbReference type="PANTHER" id="PTHR39188">
    <property type="entry name" value="MEMBRANE-ASSOCIATED ZINC METALLOPROTEASE M50B"/>
    <property type="match status" value="1"/>
</dbReference>
<evidence type="ECO:0000313" key="14">
    <source>
        <dbReference type="EMBL" id="UJF34480.1"/>
    </source>
</evidence>
<sequence length="373" mass="41991">MTQHKKPNRKNPLWIFGAVGMFLLSQGKLLLSALKFGKFGGVLISMFISVGAYALIAPWQFAIGLVVMILIHELGHVLAARIKGLPVSAPVFIPFLGALITMKKHPRDAATEAFIGIGGPVLGTVGALAAYLIGLWLQSPVLVSVSYMGFFLNLINLLPIHPLDGGRISTAITRWLWIVGLIGGIVVIYYIKSILFFIIWILFAYDMYKKYIKNKKTGGVLSAITRFEWNAEHLHKQGMFIPGEGHTRDLEFTTYSKLAQQEEDGQKIVMWWHAIGFEGILNFPRQSLIKKISVVKVEHLYKEIQIQNTELSREGSGQELYLGIHVKIDYIPLDELDEYFDVPVRTRWTMGTAYLALAAFLFYMIREVHQLGI</sequence>
<protein>
    <submittedName>
        <fullName evidence="14">Site-2 protease family protein</fullName>
    </submittedName>
</protein>
<keyword evidence="10" id="KW-0482">Metalloprotease</keyword>
<keyword evidence="7" id="KW-0378">Hydrolase</keyword>
<evidence type="ECO:0000256" key="11">
    <source>
        <dbReference type="ARBA" id="ARBA00023136"/>
    </source>
</evidence>
<comment type="similarity">
    <text evidence="3">Belongs to the peptidase M50B family.</text>
</comment>
<feature type="transmembrane region" description="Helical" evidence="12">
    <location>
        <begin position="12"/>
        <end position="31"/>
    </location>
</feature>
<evidence type="ECO:0000256" key="3">
    <source>
        <dbReference type="ARBA" id="ARBA00007931"/>
    </source>
</evidence>
<feature type="transmembrane region" description="Helical" evidence="12">
    <location>
        <begin position="175"/>
        <end position="205"/>
    </location>
</feature>
<evidence type="ECO:0000256" key="9">
    <source>
        <dbReference type="ARBA" id="ARBA00022989"/>
    </source>
</evidence>
<feature type="transmembrane region" description="Helical" evidence="12">
    <location>
        <begin position="348"/>
        <end position="365"/>
    </location>
</feature>
<evidence type="ECO:0000256" key="10">
    <source>
        <dbReference type="ARBA" id="ARBA00023049"/>
    </source>
</evidence>
<evidence type="ECO:0000256" key="6">
    <source>
        <dbReference type="ARBA" id="ARBA00022723"/>
    </source>
</evidence>
<keyword evidence="15" id="KW-1185">Reference proteome</keyword>